<organism evidence="2 3">
    <name type="scientific">Dorea longicatena</name>
    <dbReference type="NCBI Taxonomy" id="88431"/>
    <lineage>
        <taxon>Bacteria</taxon>
        <taxon>Bacillati</taxon>
        <taxon>Bacillota</taxon>
        <taxon>Clostridia</taxon>
        <taxon>Lachnospirales</taxon>
        <taxon>Lachnospiraceae</taxon>
        <taxon>Dorea</taxon>
    </lineage>
</organism>
<keyword evidence="2" id="KW-0804">Transcription</keyword>
<feature type="domain" description="Treble clef zinc finger" evidence="1">
    <location>
        <begin position="81"/>
        <end position="133"/>
    </location>
</feature>
<reference evidence="2 3" key="1">
    <citation type="submission" date="2015-09" db="EMBL/GenBank/DDBJ databases">
        <authorList>
            <consortium name="Pathogen Informatics"/>
        </authorList>
    </citation>
    <scope>NUCLEOTIDE SEQUENCE [LARGE SCALE GENOMIC DNA]</scope>
    <source>
        <strain evidence="2 3">2789STDY5608866</strain>
    </source>
</reference>
<evidence type="ECO:0000259" key="1">
    <source>
        <dbReference type="Pfam" id="PF14311"/>
    </source>
</evidence>
<dbReference type="InterPro" id="IPR025487">
    <property type="entry name" value="DUF4379"/>
</dbReference>
<evidence type="ECO:0000313" key="3">
    <source>
        <dbReference type="Proteomes" id="UP000095439"/>
    </source>
</evidence>
<dbReference type="PANTHER" id="PTHR37317">
    <property type="entry name" value="BLR8090 PROTEIN"/>
    <property type="match status" value="1"/>
</dbReference>
<proteinExistence type="predicted"/>
<feature type="domain" description="Treble clef zinc finger" evidence="1">
    <location>
        <begin position="150"/>
        <end position="203"/>
    </location>
</feature>
<protein>
    <submittedName>
        <fullName evidence="2">DNA-directed RNA polymerase subunit P</fullName>
    </submittedName>
</protein>
<sequence>MNNSLAEVHPELITEWSEKNLPLTPDDITFGSNKKVWWKGTCGHEWQTSVKARSNEEKCPICSGARVIAGINDLATLEPLLAKQWSKKNKIKPTEVSIGSHKKVIWRCKKGHEWEAVIKSRTINKTGCPYCSHNKVLAGFNDLATLLPDIAAEWSDRNYPLLPTQVTVFANRKAWWKCKDCGREWNTLISTRSSGSKCPYCSGYIFLKGFNDLQTTHPEIASEWSEKNLPLKPDEVNAKSRKNVWWRCGKCGNEWKSVINARVKGTVCPVCAEREVLAGYNDLATTDNQLLSEWDYEQNKLKPTEVSRTSAKRAWWKCRHGHSWSMKINERTILNKGCRICEQEYLSLFPALAVSYYSNKKGLKAELGSDRLLGVPLETYIASEKLAIESGSTDENIEIMKAYMCEQRGIRLIKLPMKGTELDYADSLKRAFQSVHIFISSDTEEDVEIIKNTFERWRDSQ</sequence>
<dbReference type="GO" id="GO:0000428">
    <property type="term" value="C:DNA-directed RNA polymerase complex"/>
    <property type="evidence" value="ECO:0007669"/>
    <property type="project" value="UniProtKB-KW"/>
</dbReference>
<gene>
    <name evidence="2" type="ORF">ERS852423_02925</name>
</gene>
<accession>A0A174EBS2</accession>
<feature type="domain" description="Treble clef zinc finger" evidence="1">
    <location>
        <begin position="290"/>
        <end position="343"/>
    </location>
</feature>
<dbReference type="Proteomes" id="UP000095439">
    <property type="component" value="Unassembled WGS sequence"/>
</dbReference>
<dbReference type="PANTHER" id="PTHR37317:SF1">
    <property type="entry name" value="ZINC-RIBBON DOMAIN-CONTAINING PROTEIN-RELATED"/>
    <property type="match status" value="1"/>
</dbReference>
<dbReference type="EMBL" id="CYYY01000024">
    <property type="protein sequence ID" value="CUO33440.1"/>
    <property type="molecule type" value="Genomic_DNA"/>
</dbReference>
<feature type="domain" description="Treble clef zinc finger" evidence="1">
    <location>
        <begin position="12"/>
        <end position="64"/>
    </location>
</feature>
<feature type="domain" description="Treble clef zinc finger" evidence="1">
    <location>
        <begin position="220"/>
        <end position="274"/>
    </location>
</feature>
<keyword evidence="2" id="KW-0240">DNA-directed RNA polymerase</keyword>
<name>A0A174EBS2_9FIRM</name>
<evidence type="ECO:0000313" key="2">
    <source>
        <dbReference type="EMBL" id="CUO33440.1"/>
    </source>
</evidence>
<dbReference type="AlphaFoldDB" id="A0A174EBS2"/>
<dbReference type="RefSeq" id="WP_055182543.1">
    <property type="nucleotide sequence ID" value="NZ_CABIWY010000024.1"/>
</dbReference>
<dbReference type="Pfam" id="PF14311">
    <property type="entry name" value="DUF4379"/>
    <property type="match status" value="5"/>
</dbReference>